<keyword evidence="2" id="KW-0677">Repeat</keyword>
<dbReference type="InterPro" id="IPR002885">
    <property type="entry name" value="PPR_rpt"/>
</dbReference>
<dbReference type="Pfam" id="PF13041">
    <property type="entry name" value="PPR_2"/>
    <property type="match status" value="2"/>
</dbReference>
<accession>A0A835LML3</accession>
<sequence>MARCAPKCIYDDLEASSCQPDLWTYNAMLSVYGCCGKATEPERLFKELGSKGFLPDAVTYNSPLYAFAREGNVGRQGQHDLAFHLYKDMKSGGRNPDAITYNVLIDSLGKAGKITEATDLM</sequence>
<evidence type="ECO:0000256" key="3">
    <source>
        <dbReference type="PROSITE-ProRule" id="PRU00708"/>
    </source>
</evidence>
<dbReference type="PROSITE" id="PS51375">
    <property type="entry name" value="PPR"/>
    <property type="match status" value="2"/>
</dbReference>
<name>A0A835LML3_9MAGN</name>
<comment type="similarity">
    <text evidence="1">Belongs to the PPR family. P subfamily.</text>
</comment>
<evidence type="ECO:0000256" key="1">
    <source>
        <dbReference type="ARBA" id="ARBA00007626"/>
    </source>
</evidence>
<keyword evidence="5" id="KW-1185">Reference proteome</keyword>
<dbReference type="AlphaFoldDB" id="A0A835LML3"/>
<feature type="repeat" description="PPR" evidence="3">
    <location>
        <begin position="97"/>
        <end position="121"/>
    </location>
</feature>
<dbReference type="NCBIfam" id="TIGR00756">
    <property type="entry name" value="PPR"/>
    <property type="match status" value="2"/>
</dbReference>
<dbReference type="PROSITE" id="PS51257">
    <property type="entry name" value="PROKAR_LIPOPROTEIN"/>
    <property type="match status" value="1"/>
</dbReference>
<dbReference type="EMBL" id="JADFTS010000007">
    <property type="protein sequence ID" value="KAF9598087.1"/>
    <property type="molecule type" value="Genomic_DNA"/>
</dbReference>
<dbReference type="InterPro" id="IPR011990">
    <property type="entry name" value="TPR-like_helical_dom_sf"/>
</dbReference>
<evidence type="ECO:0000313" key="5">
    <source>
        <dbReference type="Proteomes" id="UP000631114"/>
    </source>
</evidence>
<dbReference type="Gene3D" id="1.25.40.10">
    <property type="entry name" value="Tetratricopeptide repeat domain"/>
    <property type="match status" value="2"/>
</dbReference>
<dbReference type="PANTHER" id="PTHR47447">
    <property type="entry name" value="OS03G0856100 PROTEIN"/>
    <property type="match status" value="1"/>
</dbReference>
<gene>
    <name evidence="4" type="ORF">IFM89_024198</name>
</gene>
<reference evidence="4 5" key="1">
    <citation type="submission" date="2020-10" db="EMBL/GenBank/DDBJ databases">
        <title>The Coptis chinensis genome and diversification of protoberbering-type alkaloids.</title>
        <authorList>
            <person name="Wang B."/>
            <person name="Shu S."/>
            <person name="Song C."/>
            <person name="Liu Y."/>
        </authorList>
    </citation>
    <scope>NUCLEOTIDE SEQUENCE [LARGE SCALE GENOMIC DNA]</scope>
    <source>
        <strain evidence="4">HL-2020</strain>
        <tissue evidence="4">Leaf</tissue>
    </source>
</reference>
<dbReference type="Proteomes" id="UP000631114">
    <property type="component" value="Unassembled WGS sequence"/>
</dbReference>
<evidence type="ECO:0000256" key="2">
    <source>
        <dbReference type="ARBA" id="ARBA00022737"/>
    </source>
</evidence>
<dbReference type="PANTHER" id="PTHR47447:SF26">
    <property type="entry name" value="CHLOROPLAST RNA SPLICING4"/>
    <property type="match status" value="1"/>
</dbReference>
<comment type="caution">
    <text evidence="4">The sequence shown here is derived from an EMBL/GenBank/DDBJ whole genome shotgun (WGS) entry which is preliminary data.</text>
</comment>
<protein>
    <recommendedName>
        <fullName evidence="6">Pentatricopeptide repeat-containing protein</fullName>
    </recommendedName>
</protein>
<evidence type="ECO:0000313" key="4">
    <source>
        <dbReference type="EMBL" id="KAF9598087.1"/>
    </source>
</evidence>
<feature type="repeat" description="PPR" evidence="3">
    <location>
        <begin position="21"/>
        <end position="55"/>
    </location>
</feature>
<evidence type="ECO:0008006" key="6">
    <source>
        <dbReference type="Google" id="ProtNLM"/>
    </source>
</evidence>
<organism evidence="4 5">
    <name type="scientific">Coptis chinensis</name>
    <dbReference type="NCBI Taxonomy" id="261450"/>
    <lineage>
        <taxon>Eukaryota</taxon>
        <taxon>Viridiplantae</taxon>
        <taxon>Streptophyta</taxon>
        <taxon>Embryophyta</taxon>
        <taxon>Tracheophyta</taxon>
        <taxon>Spermatophyta</taxon>
        <taxon>Magnoliopsida</taxon>
        <taxon>Ranunculales</taxon>
        <taxon>Ranunculaceae</taxon>
        <taxon>Coptidoideae</taxon>
        <taxon>Coptis</taxon>
    </lineage>
</organism>
<proteinExistence type="inferred from homology"/>
<dbReference type="OrthoDB" id="185373at2759"/>